<gene>
    <name evidence="2" type="ORF">I79_004232</name>
</gene>
<sequence length="158" mass="17146">MPGRRCRLLSLWEMVGDIAETTQSPVCGSLRLAFWISLVPGPRVWTRVSKTHRQEGGRGETSRCFAAQSQIPGRWPRRSLSRCPEKRLQGACRSSPGSHAGIKAEGWPGGRGRPAPPPACLQLPGGLCCHCSRHSPRPTPEIQDDFLPRASGSGALSK</sequence>
<dbReference type="GlyGen" id="G3H230">
    <property type="glycosylation" value="1 site"/>
</dbReference>
<dbReference type="EMBL" id="JH000112">
    <property type="protein sequence ID" value="EGV93561.1"/>
    <property type="molecule type" value="Genomic_DNA"/>
</dbReference>
<proteinExistence type="predicted"/>
<dbReference type="AlphaFoldDB" id="G3H230"/>
<accession>G3H230</accession>
<feature type="region of interest" description="Disordered" evidence="1">
    <location>
        <begin position="138"/>
        <end position="158"/>
    </location>
</feature>
<evidence type="ECO:0000313" key="3">
    <source>
        <dbReference type="Proteomes" id="UP000001075"/>
    </source>
</evidence>
<dbReference type="InParanoid" id="G3H230"/>
<name>G3H230_CRIGR</name>
<feature type="region of interest" description="Disordered" evidence="1">
    <location>
        <begin position="90"/>
        <end position="113"/>
    </location>
</feature>
<protein>
    <submittedName>
        <fullName evidence="2">Uncharacterized protein</fullName>
    </submittedName>
</protein>
<evidence type="ECO:0000256" key="1">
    <source>
        <dbReference type="SAM" id="MobiDB-lite"/>
    </source>
</evidence>
<organism evidence="2 3">
    <name type="scientific">Cricetulus griseus</name>
    <name type="common">Chinese hamster</name>
    <name type="synonym">Cricetulus barabensis griseus</name>
    <dbReference type="NCBI Taxonomy" id="10029"/>
    <lineage>
        <taxon>Eukaryota</taxon>
        <taxon>Metazoa</taxon>
        <taxon>Chordata</taxon>
        <taxon>Craniata</taxon>
        <taxon>Vertebrata</taxon>
        <taxon>Euteleostomi</taxon>
        <taxon>Mammalia</taxon>
        <taxon>Eutheria</taxon>
        <taxon>Euarchontoglires</taxon>
        <taxon>Glires</taxon>
        <taxon>Rodentia</taxon>
        <taxon>Myomorpha</taxon>
        <taxon>Muroidea</taxon>
        <taxon>Cricetidae</taxon>
        <taxon>Cricetinae</taxon>
        <taxon>Cricetulus</taxon>
    </lineage>
</organism>
<dbReference type="Proteomes" id="UP000001075">
    <property type="component" value="Unassembled WGS sequence"/>
</dbReference>
<reference evidence="3" key="1">
    <citation type="journal article" date="2011" name="Nat. Biotechnol.">
        <title>The genomic sequence of the Chinese hamster ovary (CHO)-K1 cell line.</title>
        <authorList>
            <person name="Xu X."/>
            <person name="Nagarajan H."/>
            <person name="Lewis N.E."/>
            <person name="Pan S."/>
            <person name="Cai Z."/>
            <person name="Liu X."/>
            <person name="Chen W."/>
            <person name="Xie M."/>
            <person name="Wang W."/>
            <person name="Hammond S."/>
            <person name="Andersen M.R."/>
            <person name="Neff N."/>
            <person name="Passarelli B."/>
            <person name="Koh W."/>
            <person name="Fan H.C."/>
            <person name="Wang J."/>
            <person name="Gui Y."/>
            <person name="Lee K.H."/>
            <person name="Betenbaugh M.J."/>
            <person name="Quake S.R."/>
            <person name="Famili I."/>
            <person name="Palsson B.O."/>
            <person name="Wang J."/>
        </authorList>
    </citation>
    <scope>NUCLEOTIDE SEQUENCE [LARGE SCALE GENOMIC DNA]</scope>
    <source>
        <strain evidence="3">CHO K1 cell line</strain>
    </source>
</reference>
<evidence type="ECO:0000313" key="2">
    <source>
        <dbReference type="EMBL" id="EGV93561.1"/>
    </source>
</evidence>